<feature type="region of interest" description="Disordered" evidence="1">
    <location>
        <begin position="102"/>
        <end position="130"/>
    </location>
</feature>
<name>X6LBZ8_RETFI</name>
<dbReference type="PROSITE" id="PS50011">
    <property type="entry name" value="PROTEIN_KINASE_DOM"/>
    <property type="match status" value="1"/>
</dbReference>
<feature type="domain" description="Protein kinase" evidence="2">
    <location>
        <begin position="39"/>
        <end position="330"/>
    </location>
</feature>
<dbReference type="AlphaFoldDB" id="X6LBZ8"/>
<protein>
    <submittedName>
        <fullName evidence="3">Protein kinase domain containing protein</fullName>
    </submittedName>
</protein>
<dbReference type="GO" id="GO:0005524">
    <property type="term" value="F:ATP binding"/>
    <property type="evidence" value="ECO:0007669"/>
    <property type="project" value="InterPro"/>
</dbReference>
<evidence type="ECO:0000313" key="3">
    <source>
        <dbReference type="EMBL" id="ETN99068.1"/>
    </source>
</evidence>
<dbReference type="PANTHER" id="PTHR44167">
    <property type="entry name" value="OVARIAN-SPECIFIC SERINE/THREONINE-PROTEIN KINASE LOK-RELATED"/>
    <property type="match status" value="1"/>
</dbReference>
<keyword evidence="3" id="KW-0418">Kinase</keyword>
<accession>X6LBZ8</accession>
<dbReference type="GO" id="GO:0044773">
    <property type="term" value="P:mitotic DNA damage checkpoint signaling"/>
    <property type="evidence" value="ECO:0007669"/>
    <property type="project" value="TreeGrafter"/>
</dbReference>
<sequence length="330" mass="38068">LFFAVVFFLKCATSFENQMKTQMESKDVEMKDLRGRNRFKLAKVLANTLQGRVYLAQDKTGEYPWAVVKETWRELVKQGKSRDGHKVPENFEREKKIQLYLSTQKEQNEGSHKKKGEKREGITTSSTSNEQKRTKKKGYVRCIESWEDENCYYLAMEHCGAGELFDFIRDNHTKGELSKIVKSVSTQEQKCQKTPNPWSLCVQSLFRQLVSTVSWMHAKGVAHLDLSLENTMLASIIGNEAKIKIIDFGLAQHFTPNQKFKEKVGKVGYMAPEGKKKTDQNCYFFFKFDFNVTKNKNKKGVCKARISARESRHLVLRSDVVHDVGWCPPV</sequence>
<proteinExistence type="predicted"/>
<dbReference type="InterPro" id="IPR011009">
    <property type="entry name" value="Kinase-like_dom_sf"/>
</dbReference>
<keyword evidence="3" id="KW-0808">Transferase</keyword>
<comment type="caution">
    <text evidence="3">The sequence shown here is derived from an EMBL/GenBank/DDBJ whole genome shotgun (WGS) entry which is preliminary data.</text>
</comment>
<dbReference type="InterPro" id="IPR000719">
    <property type="entry name" value="Prot_kinase_dom"/>
</dbReference>
<dbReference type="EMBL" id="ASPP01045035">
    <property type="protein sequence ID" value="ETN99068.1"/>
    <property type="molecule type" value="Genomic_DNA"/>
</dbReference>
<keyword evidence="4" id="KW-1185">Reference proteome</keyword>
<dbReference type="Gene3D" id="1.10.510.10">
    <property type="entry name" value="Transferase(Phosphotransferase) domain 1"/>
    <property type="match status" value="1"/>
</dbReference>
<organism evidence="3 4">
    <name type="scientific">Reticulomyxa filosa</name>
    <dbReference type="NCBI Taxonomy" id="46433"/>
    <lineage>
        <taxon>Eukaryota</taxon>
        <taxon>Sar</taxon>
        <taxon>Rhizaria</taxon>
        <taxon>Retaria</taxon>
        <taxon>Foraminifera</taxon>
        <taxon>Monothalamids</taxon>
        <taxon>Reticulomyxidae</taxon>
        <taxon>Reticulomyxa</taxon>
    </lineage>
</organism>
<gene>
    <name evidence="3" type="ORF">RFI_38422</name>
</gene>
<evidence type="ECO:0000259" key="2">
    <source>
        <dbReference type="PROSITE" id="PS50011"/>
    </source>
</evidence>
<evidence type="ECO:0000313" key="4">
    <source>
        <dbReference type="Proteomes" id="UP000023152"/>
    </source>
</evidence>
<dbReference type="GO" id="GO:0005737">
    <property type="term" value="C:cytoplasm"/>
    <property type="evidence" value="ECO:0007669"/>
    <property type="project" value="TreeGrafter"/>
</dbReference>
<dbReference type="SUPFAM" id="SSF56112">
    <property type="entry name" value="Protein kinase-like (PK-like)"/>
    <property type="match status" value="1"/>
</dbReference>
<reference evidence="3 4" key="1">
    <citation type="journal article" date="2013" name="Curr. Biol.">
        <title>The Genome of the Foraminiferan Reticulomyxa filosa.</title>
        <authorList>
            <person name="Glockner G."/>
            <person name="Hulsmann N."/>
            <person name="Schleicher M."/>
            <person name="Noegel A.A."/>
            <person name="Eichinger L."/>
            <person name="Gallinger C."/>
            <person name="Pawlowski J."/>
            <person name="Sierra R."/>
            <person name="Euteneuer U."/>
            <person name="Pillet L."/>
            <person name="Moustafa A."/>
            <person name="Platzer M."/>
            <person name="Groth M."/>
            <person name="Szafranski K."/>
            <person name="Schliwa M."/>
        </authorList>
    </citation>
    <scope>NUCLEOTIDE SEQUENCE [LARGE SCALE GENOMIC DNA]</scope>
</reference>
<dbReference type="PANTHER" id="PTHR44167:SF24">
    <property type="entry name" value="SERINE_THREONINE-PROTEIN KINASE CHK2"/>
    <property type="match status" value="1"/>
</dbReference>
<dbReference type="OrthoDB" id="4062651at2759"/>
<feature type="non-terminal residue" evidence="3">
    <location>
        <position position="1"/>
    </location>
</feature>
<feature type="compositionally biased region" description="Basic and acidic residues" evidence="1">
    <location>
        <begin position="106"/>
        <end position="121"/>
    </location>
</feature>
<evidence type="ECO:0000256" key="1">
    <source>
        <dbReference type="SAM" id="MobiDB-lite"/>
    </source>
</evidence>
<dbReference type="GO" id="GO:0005634">
    <property type="term" value="C:nucleus"/>
    <property type="evidence" value="ECO:0007669"/>
    <property type="project" value="TreeGrafter"/>
</dbReference>
<dbReference type="SMART" id="SM00220">
    <property type="entry name" value="S_TKc"/>
    <property type="match status" value="1"/>
</dbReference>
<dbReference type="Proteomes" id="UP000023152">
    <property type="component" value="Unassembled WGS sequence"/>
</dbReference>
<dbReference type="Pfam" id="PF00069">
    <property type="entry name" value="Pkinase"/>
    <property type="match status" value="1"/>
</dbReference>
<dbReference type="GO" id="GO:0004674">
    <property type="term" value="F:protein serine/threonine kinase activity"/>
    <property type="evidence" value="ECO:0007669"/>
    <property type="project" value="TreeGrafter"/>
</dbReference>